<feature type="compositionally biased region" description="Acidic residues" evidence="10">
    <location>
        <begin position="360"/>
        <end position="372"/>
    </location>
</feature>
<dbReference type="SUPFAM" id="SSF56112">
    <property type="entry name" value="Protein kinase-like (PK-like)"/>
    <property type="match status" value="1"/>
</dbReference>
<comment type="similarity">
    <text evidence="1">Belongs to the protein kinase superfamily. CMGC Ser/Thr protein kinase family. CDC2/CDKX subfamily.</text>
</comment>
<gene>
    <name evidence="12" type="ORF">PTSG_10371</name>
</gene>
<dbReference type="EMBL" id="GL832990">
    <property type="protein sequence ID" value="EGD80098.1"/>
    <property type="molecule type" value="Genomic_DNA"/>
</dbReference>
<organism evidence="13">
    <name type="scientific">Salpingoeca rosetta (strain ATCC 50818 / BSB-021)</name>
    <dbReference type="NCBI Taxonomy" id="946362"/>
    <lineage>
        <taxon>Eukaryota</taxon>
        <taxon>Choanoflagellata</taxon>
        <taxon>Craspedida</taxon>
        <taxon>Salpingoecidae</taxon>
        <taxon>Salpingoeca</taxon>
    </lineage>
</organism>
<dbReference type="AlphaFoldDB" id="F2UR43"/>
<dbReference type="PROSITE" id="PS00108">
    <property type="entry name" value="PROTEIN_KINASE_ST"/>
    <property type="match status" value="1"/>
</dbReference>
<dbReference type="OrthoDB" id="1732493at2759"/>
<dbReference type="OMA" id="GIHHCHR"/>
<keyword evidence="13" id="KW-1185">Reference proteome</keyword>
<evidence type="ECO:0000256" key="1">
    <source>
        <dbReference type="ARBA" id="ARBA00006485"/>
    </source>
</evidence>
<evidence type="ECO:0000256" key="5">
    <source>
        <dbReference type="ARBA" id="ARBA00022741"/>
    </source>
</evidence>
<dbReference type="GO" id="GO:0008353">
    <property type="term" value="F:RNA polymerase II CTD heptapeptide repeat kinase activity"/>
    <property type="evidence" value="ECO:0007669"/>
    <property type="project" value="UniProtKB-EC"/>
</dbReference>
<dbReference type="FunCoup" id="F2UR43">
    <property type="interactions" value="1640"/>
</dbReference>
<dbReference type="PANTHER" id="PTHR24056">
    <property type="entry name" value="CELL DIVISION PROTEIN KINASE"/>
    <property type="match status" value="1"/>
</dbReference>
<dbReference type="PROSITE" id="PS50011">
    <property type="entry name" value="PROTEIN_KINASE_DOM"/>
    <property type="match status" value="1"/>
</dbReference>
<keyword evidence="7 8" id="KW-0067">ATP-binding</keyword>
<reference evidence="12" key="1">
    <citation type="submission" date="2009-08" db="EMBL/GenBank/DDBJ databases">
        <title>Annotation of Salpingoeca rosetta.</title>
        <authorList>
            <consortium name="The Broad Institute Genome Sequencing Platform"/>
            <person name="Russ C."/>
            <person name="Cuomo C."/>
            <person name="Burger G."/>
            <person name="Gray M.W."/>
            <person name="Holland P.W.H."/>
            <person name="King N."/>
            <person name="Lang F.B.F."/>
            <person name="Roger A.J."/>
            <person name="Ruiz-Trillo I."/>
            <person name="Young S.K."/>
            <person name="Zeng Q."/>
            <person name="Gargeya S."/>
            <person name="Alvarado L."/>
            <person name="Berlin A."/>
            <person name="Chapman S.B."/>
            <person name="Chen Z."/>
            <person name="Freedman E."/>
            <person name="Gellesch M."/>
            <person name="Goldberg J."/>
            <person name="Griggs A."/>
            <person name="Gujja S."/>
            <person name="Heilman E."/>
            <person name="Heiman D."/>
            <person name="Howarth C."/>
            <person name="Mehta T."/>
            <person name="Neiman D."/>
            <person name="Pearson M."/>
            <person name="Roberts A."/>
            <person name="Saif S."/>
            <person name="Shea T."/>
            <person name="Shenoy N."/>
            <person name="Sisk P."/>
            <person name="Stolte C."/>
            <person name="Sykes S."/>
            <person name="White J."/>
            <person name="Yandava C."/>
            <person name="Haas B."/>
            <person name="Nusbaum C."/>
            <person name="Birren B."/>
        </authorList>
    </citation>
    <scope>NUCLEOTIDE SEQUENCE [LARGE SCALE GENOMIC DNA]</scope>
    <source>
        <strain evidence="12">ATCC 50818</strain>
    </source>
</reference>
<dbReference type="InterPro" id="IPR000719">
    <property type="entry name" value="Prot_kinase_dom"/>
</dbReference>
<dbReference type="GO" id="GO:0005524">
    <property type="term" value="F:ATP binding"/>
    <property type="evidence" value="ECO:0007669"/>
    <property type="project" value="UniProtKB-UniRule"/>
</dbReference>
<keyword evidence="5 8" id="KW-0547">Nucleotide-binding</keyword>
<evidence type="ECO:0000256" key="3">
    <source>
        <dbReference type="ARBA" id="ARBA00022527"/>
    </source>
</evidence>
<name>F2UR43_SALR5</name>
<evidence type="ECO:0000259" key="11">
    <source>
        <dbReference type="PROSITE" id="PS50011"/>
    </source>
</evidence>
<feature type="region of interest" description="Disordered" evidence="10">
    <location>
        <begin position="289"/>
        <end position="372"/>
    </location>
</feature>
<evidence type="ECO:0000256" key="7">
    <source>
        <dbReference type="ARBA" id="ARBA00022840"/>
    </source>
</evidence>
<evidence type="ECO:0000256" key="9">
    <source>
        <dbReference type="RuleBase" id="RU000304"/>
    </source>
</evidence>
<feature type="compositionally biased region" description="Basic and acidic residues" evidence="10">
    <location>
        <begin position="318"/>
        <end position="337"/>
    </location>
</feature>
<accession>F2UR43</accession>
<dbReference type="GeneID" id="16068952"/>
<dbReference type="InterPro" id="IPR050108">
    <property type="entry name" value="CDK"/>
</dbReference>
<feature type="binding site" evidence="8">
    <location>
        <position position="35"/>
    </location>
    <ligand>
        <name>ATP</name>
        <dbReference type="ChEBI" id="CHEBI:30616"/>
    </ligand>
</feature>
<dbReference type="Pfam" id="PF00069">
    <property type="entry name" value="Pkinase"/>
    <property type="match status" value="1"/>
</dbReference>
<proteinExistence type="inferred from homology"/>
<dbReference type="GO" id="GO:0070985">
    <property type="term" value="C:transcription factor TFIIK complex"/>
    <property type="evidence" value="ECO:0007669"/>
    <property type="project" value="TreeGrafter"/>
</dbReference>
<dbReference type="GO" id="GO:0004693">
    <property type="term" value="F:cyclin-dependent protein serine/threonine kinase activity"/>
    <property type="evidence" value="ECO:0007669"/>
    <property type="project" value="TreeGrafter"/>
</dbReference>
<evidence type="ECO:0000313" key="12">
    <source>
        <dbReference type="EMBL" id="EGD80098.1"/>
    </source>
</evidence>
<feature type="domain" description="Protein kinase" evidence="11">
    <location>
        <begin position="5"/>
        <end position="287"/>
    </location>
</feature>
<evidence type="ECO:0000256" key="6">
    <source>
        <dbReference type="ARBA" id="ARBA00022777"/>
    </source>
</evidence>
<evidence type="ECO:0000256" key="2">
    <source>
        <dbReference type="ARBA" id="ARBA00012409"/>
    </source>
</evidence>
<dbReference type="RefSeq" id="XP_004988423.1">
    <property type="nucleotide sequence ID" value="XM_004988366.1"/>
</dbReference>
<dbReference type="Gene3D" id="3.30.200.20">
    <property type="entry name" value="Phosphorylase Kinase, domain 1"/>
    <property type="match status" value="1"/>
</dbReference>
<evidence type="ECO:0000256" key="10">
    <source>
        <dbReference type="SAM" id="MobiDB-lite"/>
    </source>
</evidence>
<evidence type="ECO:0000256" key="8">
    <source>
        <dbReference type="PROSITE-ProRule" id="PRU10141"/>
    </source>
</evidence>
<dbReference type="GO" id="GO:0005737">
    <property type="term" value="C:cytoplasm"/>
    <property type="evidence" value="ECO:0007669"/>
    <property type="project" value="TreeGrafter"/>
</dbReference>
<dbReference type="InParanoid" id="F2UR43"/>
<dbReference type="PROSITE" id="PS00107">
    <property type="entry name" value="PROTEIN_KINASE_ATP"/>
    <property type="match status" value="1"/>
</dbReference>
<sequence length="372" mass="40592">MSSAYKKIAVLGEGQFGTVFLAEHTDTKERFAVKKIKVGSKQDAEEGLHRTAFREIKFLQELRHANIIQLRDIFAKGFNIHLVLELCKCDMRAIILENIQLTPSDIKSLMLQCLQGLEYLHSHWIIHRDLKPENIFITRKGIVKLADFGLASTFGSPSRAYTAQVVTIYYRAPELLFNSKAYGAGVDVWAMGCVHGELELRRPLLPGTSEIDQLSRIFALRGSVNEHNWPGVTKLPGFLEFDQQNPTPLRHVMPAASDLALSLMDGLLTCDPAKRLTIKQALKHAYFSKAPGPTPPHLLPLPSGSGGGGGGGDDDGDGKEKKEGDAGAKPSKSDVSAKRRRAADAPDASGAKLSRALFQPDDDDDGDGDGKA</sequence>
<dbReference type="STRING" id="946362.F2UR43"/>
<dbReference type="PANTHER" id="PTHR24056:SF0">
    <property type="entry name" value="CYCLIN-DEPENDENT KINASE 7"/>
    <property type="match status" value="1"/>
</dbReference>
<dbReference type="KEGG" id="sre:PTSG_10371"/>
<evidence type="ECO:0000256" key="4">
    <source>
        <dbReference type="ARBA" id="ARBA00022679"/>
    </source>
</evidence>
<dbReference type="eggNOG" id="KOG0659">
    <property type="taxonomic scope" value="Eukaryota"/>
</dbReference>
<dbReference type="SMART" id="SM00220">
    <property type="entry name" value="S_TKc"/>
    <property type="match status" value="1"/>
</dbReference>
<dbReference type="InterPro" id="IPR017441">
    <property type="entry name" value="Protein_kinase_ATP_BS"/>
</dbReference>
<dbReference type="Proteomes" id="UP000007799">
    <property type="component" value="Unassembled WGS sequence"/>
</dbReference>
<protein>
    <recommendedName>
        <fullName evidence="2">[RNA-polymerase]-subunit kinase</fullName>
        <ecNumber evidence="2">2.7.11.23</ecNumber>
    </recommendedName>
</protein>
<dbReference type="InterPro" id="IPR011009">
    <property type="entry name" value="Kinase-like_dom_sf"/>
</dbReference>
<evidence type="ECO:0000313" key="13">
    <source>
        <dbReference type="Proteomes" id="UP000007799"/>
    </source>
</evidence>
<dbReference type="GO" id="GO:0045944">
    <property type="term" value="P:positive regulation of transcription by RNA polymerase II"/>
    <property type="evidence" value="ECO:0007669"/>
    <property type="project" value="TreeGrafter"/>
</dbReference>
<dbReference type="InterPro" id="IPR008271">
    <property type="entry name" value="Ser/Thr_kinase_AS"/>
</dbReference>
<dbReference type="Gene3D" id="1.10.510.10">
    <property type="entry name" value="Transferase(Phosphotransferase) domain 1"/>
    <property type="match status" value="1"/>
</dbReference>
<keyword evidence="3 9" id="KW-0723">Serine/threonine-protein kinase</keyword>
<dbReference type="EC" id="2.7.11.23" evidence="2"/>
<keyword evidence="6 12" id="KW-0418">Kinase</keyword>
<keyword evidence="4" id="KW-0808">Transferase</keyword>
<dbReference type="FunFam" id="1.10.510.10:FF:000624">
    <property type="entry name" value="Mitogen-activated protein kinase"/>
    <property type="match status" value="1"/>
</dbReference>